<keyword evidence="6" id="KW-1185">Reference proteome</keyword>
<feature type="domain" description="Phytocyanin" evidence="4">
    <location>
        <begin position="404"/>
        <end position="502"/>
    </location>
</feature>
<protein>
    <recommendedName>
        <fullName evidence="4">Phytocyanin domain-containing protein</fullName>
    </recommendedName>
</protein>
<dbReference type="OrthoDB" id="756073at2759"/>
<evidence type="ECO:0000259" key="4">
    <source>
        <dbReference type="PROSITE" id="PS51485"/>
    </source>
</evidence>
<dbReference type="PANTHER" id="PTHR33021">
    <property type="entry name" value="BLUE COPPER PROTEIN"/>
    <property type="match status" value="1"/>
</dbReference>
<dbReference type="FunFam" id="2.60.40.420:FF:000003">
    <property type="entry name" value="Blue copper"/>
    <property type="match status" value="1"/>
</dbReference>
<keyword evidence="2" id="KW-0325">Glycoprotein</keyword>
<keyword evidence="1" id="KW-0479">Metal-binding</keyword>
<dbReference type="PANTHER" id="PTHR33021:SF350">
    <property type="entry name" value="UCLACYANIN-2"/>
    <property type="match status" value="1"/>
</dbReference>
<evidence type="ECO:0000313" key="6">
    <source>
        <dbReference type="Proteomes" id="UP000729402"/>
    </source>
</evidence>
<proteinExistence type="predicted"/>
<name>A0A8J5SNR3_ZIZPA</name>
<dbReference type="GO" id="GO:0005886">
    <property type="term" value="C:plasma membrane"/>
    <property type="evidence" value="ECO:0007669"/>
    <property type="project" value="TreeGrafter"/>
</dbReference>
<dbReference type="InterPro" id="IPR003245">
    <property type="entry name" value="Phytocyanin_dom"/>
</dbReference>
<dbReference type="AlphaFoldDB" id="A0A8J5SNR3"/>
<accession>A0A8J5SNR3</accession>
<dbReference type="PROSITE" id="PS51485">
    <property type="entry name" value="PHYTOCYANIN"/>
    <property type="match status" value="1"/>
</dbReference>
<evidence type="ECO:0000256" key="1">
    <source>
        <dbReference type="ARBA" id="ARBA00022723"/>
    </source>
</evidence>
<dbReference type="CDD" id="cd04216">
    <property type="entry name" value="Phytocyanin"/>
    <property type="match status" value="1"/>
</dbReference>
<evidence type="ECO:0000256" key="2">
    <source>
        <dbReference type="ARBA" id="ARBA00023180"/>
    </source>
</evidence>
<evidence type="ECO:0000256" key="3">
    <source>
        <dbReference type="SAM" id="MobiDB-lite"/>
    </source>
</evidence>
<dbReference type="EMBL" id="JAAALK010000287">
    <property type="protein sequence ID" value="KAG8060051.1"/>
    <property type="molecule type" value="Genomic_DNA"/>
</dbReference>
<dbReference type="InterPro" id="IPR039391">
    <property type="entry name" value="Phytocyanin-like"/>
</dbReference>
<evidence type="ECO:0000313" key="5">
    <source>
        <dbReference type="EMBL" id="KAG8060051.1"/>
    </source>
</evidence>
<feature type="compositionally biased region" description="Low complexity" evidence="3">
    <location>
        <begin position="506"/>
        <end position="563"/>
    </location>
</feature>
<gene>
    <name evidence="5" type="ORF">GUJ93_ZPchr0002g26054</name>
</gene>
<dbReference type="Pfam" id="PF02298">
    <property type="entry name" value="Cu_bind_like"/>
    <property type="match status" value="1"/>
</dbReference>
<reference evidence="5" key="2">
    <citation type="submission" date="2021-02" db="EMBL/GenBank/DDBJ databases">
        <authorList>
            <person name="Kimball J.A."/>
            <person name="Haas M.W."/>
            <person name="Macchietto M."/>
            <person name="Kono T."/>
            <person name="Duquette J."/>
            <person name="Shao M."/>
        </authorList>
    </citation>
    <scope>NUCLEOTIDE SEQUENCE</scope>
    <source>
        <tissue evidence="5">Fresh leaf tissue</tissue>
    </source>
</reference>
<dbReference type="Proteomes" id="UP000729402">
    <property type="component" value="Unassembled WGS sequence"/>
</dbReference>
<sequence length="583" mass="60573">MAARAAAAAHIHIEGVQTALPTRVVEPGKARLVAVAAPPLPAEALQRRVRAVLYYRAEDATSPLPCAWEEAVSVKESLSEALADHPEMAGRLRRRADGSWEVKLNDTGVRLLQATAEAPLDEFLADKDLPRKEAALAPWTDVNADDPDMCPPIFMQLTRFQGDGGYAIGVSCALVLSDPLSLARFLLSWARTHARIRAQSKVTPHPMAQYMAYFQRPETSRKRVRSVPLDSLAVDGASAETVLFRARAAPLDGRHRALAAACVDQASEELGAPKVSRFSVVVAPAPAAEDDGCVGKTTIETCTAADGSQAGSGAGAGAGAVLEAVQWSELGLEELMLRDSKPVHVSYRIVTSGDEGLVVVMADGDGSLLVTATLPNIVIMVRVHELAAAGLALLLAAVAPAYAVDYIVGDSSGWASGVDYDSWAKGKTFNVDDSLVFQYSMMHTVAEVSSADYSACSASNSIQSYSDQSTKIALTKPGTRYFICGASGHCAGGMKLAVTVSAADATTPATKSPPSSETPATPSDPGSETPADPSTETPSTPSTPAATTTPTSSTGSTGASGRGSEAHSVIGLLVGAIGLAMTC</sequence>
<reference evidence="5" key="1">
    <citation type="journal article" date="2021" name="bioRxiv">
        <title>Whole Genome Assembly and Annotation of Northern Wild Rice, Zizania palustris L., Supports a Whole Genome Duplication in the Zizania Genus.</title>
        <authorList>
            <person name="Haas M."/>
            <person name="Kono T."/>
            <person name="Macchietto M."/>
            <person name="Millas R."/>
            <person name="McGilp L."/>
            <person name="Shao M."/>
            <person name="Duquette J."/>
            <person name="Hirsch C.N."/>
            <person name="Kimball J."/>
        </authorList>
    </citation>
    <scope>NUCLEOTIDE SEQUENCE</scope>
    <source>
        <tissue evidence="5">Fresh leaf tissue</tissue>
    </source>
</reference>
<dbReference type="Pfam" id="PF02458">
    <property type="entry name" value="Transferase"/>
    <property type="match status" value="1"/>
</dbReference>
<comment type="caution">
    <text evidence="5">The sequence shown here is derived from an EMBL/GenBank/DDBJ whole genome shotgun (WGS) entry which is preliminary data.</text>
</comment>
<organism evidence="5 6">
    <name type="scientific">Zizania palustris</name>
    <name type="common">Northern wild rice</name>
    <dbReference type="NCBI Taxonomy" id="103762"/>
    <lineage>
        <taxon>Eukaryota</taxon>
        <taxon>Viridiplantae</taxon>
        <taxon>Streptophyta</taxon>
        <taxon>Embryophyta</taxon>
        <taxon>Tracheophyta</taxon>
        <taxon>Spermatophyta</taxon>
        <taxon>Magnoliopsida</taxon>
        <taxon>Liliopsida</taxon>
        <taxon>Poales</taxon>
        <taxon>Poaceae</taxon>
        <taxon>BOP clade</taxon>
        <taxon>Oryzoideae</taxon>
        <taxon>Oryzeae</taxon>
        <taxon>Zizaniinae</taxon>
        <taxon>Zizania</taxon>
    </lineage>
</organism>
<dbReference type="GO" id="GO:0046872">
    <property type="term" value="F:metal ion binding"/>
    <property type="evidence" value="ECO:0007669"/>
    <property type="project" value="UniProtKB-KW"/>
</dbReference>
<dbReference type="GO" id="GO:0009055">
    <property type="term" value="F:electron transfer activity"/>
    <property type="evidence" value="ECO:0007669"/>
    <property type="project" value="InterPro"/>
</dbReference>
<feature type="region of interest" description="Disordered" evidence="3">
    <location>
        <begin position="506"/>
        <end position="565"/>
    </location>
</feature>